<comment type="caution">
    <text evidence="3">The sequence shown here is derived from an EMBL/GenBank/DDBJ whole genome shotgun (WGS) entry which is preliminary data.</text>
</comment>
<evidence type="ECO:0000256" key="1">
    <source>
        <dbReference type="SAM" id="MobiDB-lite"/>
    </source>
</evidence>
<feature type="transmembrane region" description="Helical" evidence="2">
    <location>
        <begin position="248"/>
        <end position="268"/>
    </location>
</feature>
<sequence length="392" mass="42906">MRAFLKSVFGGQSCRSNPLPDYALIYFSHLEGKYHSLSAAAIPLESLQKLNDIAKKERKELNWDDLFAFDLVLSRLIPKAELPRKVWSLRNRYRDVAGLREYDAYLASRPPDYLAQIPDNKRSSDAPPLADIASTSSSAQNGISSSDNAVDANNADNDTAAAGSDASPETQTPPKEADGAKPIVMSSGTEAALRADVEFLLTQIHLRYAIRPAWDLQREHVSRSIAIMTGLGLTALLIYGLLASFTSWPIYVTTLGMVLYTGLMGGLLSVQQRYQSASDEGDPVHNIAVLQWGNFSVLISPFSGALFAAIFYIIFVAGLVKGDLFPGFSALSTDPKNARYVSEFFTNATPDNIVQYAKLIVWSFIAGFFERLVPDTLSRFVAKQNMAGKGTV</sequence>
<feature type="transmembrane region" description="Helical" evidence="2">
    <location>
        <begin position="225"/>
        <end position="242"/>
    </location>
</feature>
<dbReference type="AlphaFoldDB" id="A0A916U7R0"/>
<keyword evidence="2" id="KW-0812">Transmembrane</keyword>
<gene>
    <name evidence="3" type="ORF">GCM10011396_06390</name>
</gene>
<evidence type="ECO:0000313" key="3">
    <source>
        <dbReference type="EMBL" id="GGC62244.1"/>
    </source>
</evidence>
<keyword evidence="2" id="KW-0472">Membrane</keyword>
<name>A0A916U7R0_9BURK</name>
<evidence type="ECO:0000256" key="2">
    <source>
        <dbReference type="SAM" id="Phobius"/>
    </source>
</evidence>
<feature type="compositionally biased region" description="Polar residues" evidence="1">
    <location>
        <begin position="133"/>
        <end position="143"/>
    </location>
</feature>
<dbReference type="Proteomes" id="UP000637423">
    <property type="component" value="Unassembled WGS sequence"/>
</dbReference>
<evidence type="ECO:0000313" key="4">
    <source>
        <dbReference type="Proteomes" id="UP000637423"/>
    </source>
</evidence>
<reference evidence="3" key="2">
    <citation type="submission" date="2020-09" db="EMBL/GenBank/DDBJ databases">
        <authorList>
            <person name="Sun Q."/>
            <person name="Zhou Y."/>
        </authorList>
    </citation>
    <scope>NUCLEOTIDE SEQUENCE</scope>
    <source>
        <strain evidence="3">CGMCC 1.10998</strain>
    </source>
</reference>
<dbReference type="EMBL" id="BMED01000001">
    <property type="protein sequence ID" value="GGC62244.1"/>
    <property type="molecule type" value="Genomic_DNA"/>
</dbReference>
<keyword evidence="4" id="KW-1185">Reference proteome</keyword>
<reference evidence="3" key="1">
    <citation type="journal article" date="2014" name="Int. J. Syst. Evol. Microbiol.">
        <title>Complete genome sequence of Corynebacterium casei LMG S-19264T (=DSM 44701T), isolated from a smear-ripened cheese.</title>
        <authorList>
            <consortium name="US DOE Joint Genome Institute (JGI-PGF)"/>
            <person name="Walter F."/>
            <person name="Albersmeier A."/>
            <person name="Kalinowski J."/>
            <person name="Ruckert C."/>
        </authorList>
    </citation>
    <scope>NUCLEOTIDE SEQUENCE</scope>
    <source>
        <strain evidence="3">CGMCC 1.10998</strain>
    </source>
</reference>
<feature type="transmembrane region" description="Helical" evidence="2">
    <location>
        <begin position="295"/>
        <end position="320"/>
    </location>
</feature>
<keyword evidence="2" id="KW-1133">Transmembrane helix</keyword>
<protein>
    <submittedName>
        <fullName evidence="3">Uncharacterized protein</fullName>
    </submittedName>
</protein>
<organism evidence="3 4">
    <name type="scientific">Undibacterium terreum</name>
    <dbReference type="NCBI Taxonomy" id="1224302"/>
    <lineage>
        <taxon>Bacteria</taxon>
        <taxon>Pseudomonadati</taxon>
        <taxon>Pseudomonadota</taxon>
        <taxon>Betaproteobacteria</taxon>
        <taxon>Burkholderiales</taxon>
        <taxon>Oxalobacteraceae</taxon>
        <taxon>Undibacterium</taxon>
    </lineage>
</organism>
<feature type="compositionally biased region" description="Low complexity" evidence="1">
    <location>
        <begin position="144"/>
        <end position="167"/>
    </location>
</feature>
<dbReference type="RefSeq" id="WP_188564523.1">
    <property type="nucleotide sequence ID" value="NZ_BMED01000001.1"/>
</dbReference>
<accession>A0A916U7R0</accession>
<proteinExistence type="predicted"/>
<feature type="region of interest" description="Disordered" evidence="1">
    <location>
        <begin position="116"/>
        <end position="182"/>
    </location>
</feature>